<name>A0A366IMR5_9MICO</name>
<evidence type="ECO:0000313" key="2">
    <source>
        <dbReference type="EMBL" id="RBP73792.1"/>
    </source>
</evidence>
<keyword evidence="3" id="KW-1185">Reference proteome</keyword>
<dbReference type="EMBL" id="QNSB01000002">
    <property type="protein sequence ID" value="RBP73792.1"/>
    <property type="molecule type" value="Genomic_DNA"/>
</dbReference>
<comment type="caution">
    <text evidence="2">The sequence shown here is derived from an EMBL/GenBank/DDBJ whole genome shotgun (WGS) entry which is preliminary data.</text>
</comment>
<feature type="region of interest" description="Disordered" evidence="1">
    <location>
        <begin position="53"/>
        <end position="103"/>
    </location>
</feature>
<sequence length="103" mass="11025">MKGKLLLAAGIGIGYVLGARAGRQSYESLKQRAQELWNDPKVQDRVSDIQETVKEKAPVVQEQAEQALKTAGDEVKKAGGEVKSKISGGDDKPGQEPAKDLHG</sequence>
<evidence type="ECO:0000256" key="1">
    <source>
        <dbReference type="SAM" id="MobiDB-lite"/>
    </source>
</evidence>
<reference evidence="2 3" key="1">
    <citation type="submission" date="2018-06" db="EMBL/GenBank/DDBJ databases">
        <title>Freshwater and sediment microbial communities from various areas in North America, analyzing microbe dynamics in response to fracking.</title>
        <authorList>
            <person name="Lamendella R."/>
        </authorList>
    </citation>
    <scope>NUCLEOTIDE SEQUENCE [LARGE SCALE GENOMIC DNA]</scope>
    <source>
        <strain evidence="2 3">3b_TX</strain>
    </source>
</reference>
<protein>
    <recommendedName>
        <fullName evidence="4">YtxH domain-containing protein</fullName>
    </recommendedName>
</protein>
<gene>
    <name evidence="2" type="ORF">DFO65_102323</name>
</gene>
<organism evidence="2 3">
    <name type="scientific">Brevibacterium celere</name>
    <dbReference type="NCBI Taxonomy" id="225845"/>
    <lineage>
        <taxon>Bacteria</taxon>
        <taxon>Bacillati</taxon>
        <taxon>Actinomycetota</taxon>
        <taxon>Actinomycetes</taxon>
        <taxon>Micrococcales</taxon>
        <taxon>Brevibacteriaceae</taxon>
        <taxon>Brevibacterium</taxon>
    </lineage>
</organism>
<dbReference type="Proteomes" id="UP000253509">
    <property type="component" value="Unassembled WGS sequence"/>
</dbReference>
<evidence type="ECO:0008006" key="4">
    <source>
        <dbReference type="Google" id="ProtNLM"/>
    </source>
</evidence>
<feature type="compositionally biased region" description="Basic and acidic residues" evidence="1">
    <location>
        <begin position="71"/>
        <end position="103"/>
    </location>
</feature>
<accession>A0A366IMR5</accession>
<evidence type="ECO:0000313" key="3">
    <source>
        <dbReference type="Proteomes" id="UP000253509"/>
    </source>
</evidence>
<dbReference type="RefSeq" id="WP_113903155.1">
    <property type="nucleotide sequence ID" value="NZ_QNSB01000002.1"/>
</dbReference>
<proteinExistence type="predicted"/>
<dbReference type="AlphaFoldDB" id="A0A366IMR5"/>